<protein>
    <submittedName>
        <fullName evidence="2">Uncharacterized protein</fullName>
    </submittedName>
</protein>
<sequence length="334" mass="38112">MASIDGKEKNDSGNSRMEEKQSSTTQESSKNRSRSQQQKFKHEKAATSSEQAQRQSTSYKTLQPGLQNPKDLAGCQQKSISDGQNNDGITEKGASQTKISEMISDILDGIPNLYIAINDVKSHISDKRSSICNKPKSNNLSLSQINETLMCFEEVLRAIETSNNDKSFGNKLNEQYTIIEELTDKYSKLNMDDIIEKRIKQAINIIKEDNKKVLDDIESSFTEVKTYKIALRMCFDTSQQEISKLAMKLNQVISDSTRQTELWQELKHKLYMYKIEVINLTQSFQHELRNSQRCSNSTMNDIKQLMHTLPRVSTPLNQNEGTRILNPKVLDVEN</sequence>
<organism evidence="2 3">
    <name type="scientific">Austropuccinia psidii MF-1</name>
    <dbReference type="NCBI Taxonomy" id="1389203"/>
    <lineage>
        <taxon>Eukaryota</taxon>
        <taxon>Fungi</taxon>
        <taxon>Dikarya</taxon>
        <taxon>Basidiomycota</taxon>
        <taxon>Pucciniomycotina</taxon>
        <taxon>Pucciniomycetes</taxon>
        <taxon>Pucciniales</taxon>
        <taxon>Sphaerophragmiaceae</taxon>
        <taxon>Austropuccinia</taxon>
    </lineage>
</organism>
<reference evidence="2" key="1">
    <citation type="submission" date="2021-03" db="EMBL/GenBank/DDBJ databases">
        <title>Draft genome sequence of rust myrtle Austropuccinia psidii MF-1, a brazilian biotype.</title>
        <authorList>
            <person name="Quecine M.C."/>
            <person name="Pachon D.M.R."/>
            <person name="Bonatelli M.L."/>
            <person name="Correr F.H."/>
            <person name="Franceschini L.M."/>
            <person name="Leite T.F."/>
            <person name="Margarido G.R.A."/>
            <person name="Almeida C.A."/>
            <person name="Ferrarezi J.A."/>
            <person name="Labate C.A."/>
        </authorList>
    </citation>
    <scope>NUCLEOTIDE SEQUENCE</scope>
    <source>
        <strain evidence="2">MF-1</strain>
    </source>
</reference>
<gene>
    <name evidence="2" type="ORF">O181_110608</name>
</gene>
<evidence type="ECO:0000313" key="2">
    <source>
        <dbReference type="EMBL" id="MBW0570893.1"/>
    </source>
</evidence>
<feature type="compositionally biased region" description="Polar residues" evidence="1">
    <location>
        <begin position="46"/>
        <end position="66"/>
    </location>
</feature>
<evidence type="ECO:0000313" key="3">
    <source>
        <dbReference type="Proteomes" id="UP000765509"/>
    </source>
</evidence>
<dbReference type="AlphaFoldDB" id="A0A9Q3JX03"/>
<feature type="region of interest" description="Disordered" evidence="1">
    <location>
        <begin position="1"/>
        <end position="91"/>
    </location>
</feature>
<name>A0A9Q3JX03_9BASI</name>
<feature type="compositionally biased region" description="Polar residues" evidence="1">
    <location>
        <begin position="76"/>
        <end position="91"/>
    </location>
</feature>
<feature type="compositionally biased region" description="Basic and acidic residues" evidence="1">
    <location>
        <begin position="1"/>
        <end position="21"/>
    </location>
</feature>
<accession>A0A9Q3JX03</accession>
<feature type="compositionally biased region" description="Low complexity" evidence="1">
    <location>
        <begin position="22"/>
        <end position="38"/>
    </location>
</feature>
<proteinExistence type="predicted"/>
<comment type="caution">
    <text evidence="2">The sequence shown here is derived from an EMBL/GenBank/DDBJ whole genome shotgun (WGS) entry which is preliminary data.</text>
</comment>
<keyword evidence="3" id="KW-1185">Reference proteome</keyword>
<dbReference type="Proteomes" id="UP000765509">
    <property type="component" value="Unassembled WGS sequence"/>
</dbReference>
<dbReference type="EMBL" id="AVOT02087102">
    <property type="protein sequence ID" value="MBW0570893.1"/>
    <property type="molecule type" value="Genomic_DNA"/>
</dbReference>
<evidence type="ECO:0000256" key="1">
    <source>
        <dbReference type="SAM" id="MobiDB-lite"/>
    </source>
</evidence>